<dbReference type="GO" id="GO:0016020">
    <property type="term" value="C:membrane"/>
    <property type="evidence" value="ECO:0007669"/>
    <property type="project" value="UniProtKB-SubCell"/>
</dbReference>
<evidence type="ECO:0000256" key="1">
    <source>
        <dbReference type="ARBA" id="ARBA00004141"/>
    </source>
</evidence>
<reference evidence="8 9" key="1">
    <citation type="journal article" date="2016" name="Nat. Commun.">
        <title>Thousands of microbial genomes shed light on interconnected biogeochemical processes in an aquifer system.</title>
        <authorList>
            <person name="Anantharaman K."/>
            <person name="Brown C.T."/>
            <person name="Hug L.A."/>
            <person name="Sharon I."/>
            <person name="Castelle C.J."/>
            <person name="Probst A.J."/>
            <person name="Thomas B.C."/>
            <person name="Singh A."/>
            <person name="Wilkins M.J."/>
            <person name="Karaoz U."/>
            <person name="Brodie E.L."/>
            <person name="Williams K.H."/>
            <person name="Hubbard S.S."/>
            <person name="Banfield J.F."/>
        </authorList>
    </citation>
    <scope>NUCLEOTIDE SEQUENCE [LARGE SCALE GENOMIC DNA]</scope>
</reference>
<feature type="transmembrane region" description="Helical" evidence="6">
    <location>
        <begin position="146"/>
        <end position="169"/>
    </location>
</feature>
<feature type="transmembrane region" description="Helical" evidence="6">
    <location>
        <begin position="209"/>
        <end position="231"/>
    </location>
</feature>
<dbReference type="InterPro" id="IPR037185">
    <property type="entry name" value="EmrE-like"/>
</dbReference>
<feature type="transmembrane region" description="Helical" evidence="6">
    <location>
        <begin position="115"/>
        <end position="134"/>
    </location>
</feature>
<accession>A0A1F7H3Z8</accession>
<sequence length="283" mass="31129">MLLPLILSVIPMFSWGLIAILAAKLSRKVGGFNSGFLIQLFAFLGTLLISPLFFSIPGKINWLGLIIQGLLGAGTYIIYCKALEKGKVPIIVPIVSAWALISAVLGIVFLGEPIYLLKAVSIFIITLGIIILTINWNQIKRNQLNLFNPGVVFALMVAVGWGFSFFYLGSLSRQMGWFFTTVGTRMFVMISFFLGYISITNRTNMFQNVPWKVLFPIAALDVVAFTTYNLAVSRYDVSYVSVISSASPLVAVILGEFLLKEKTSLLQKLGIVIIIVGIIGLQF</sequence>
<dbReference type="PANTHER" id="PTHR32322">
    <property type="entry name" value="INNER MEMBRANE TRANSPORTER"/>
    <property type="match status" value="1"/>
</dbReference>
<feature type="domain" description="EamA" evidence="7">
    <location>
        <begin position="149"/>
        <end position="280"/>
    </location>
</feature>
<gene>
    <name evidence="8" type="ORF">A3C25_02820</name>
</gene>
<feature type="transmembrane region" description="Helical" evidence="6">
    <location>
        <begin position="6"/>
        <end position="23"/>
    </location>
</feature>
<feature type="transmembrane region" description="Helical" evidence="6">
    <location>
        <begin position="175"/>
        <end position="197"/>
    </location>
</feature>
<dbReference type="EMBL" id="MFZO01000002">
    <property type="protein sequence ID" value="OGK25818.1"/>
    <property type="molecule type" value="Genomic_DNA"/>
</dbReference>
<dbReference type="Proteomes" id="UP000177913">
    <property type="component" value="Unassembled WGS sequence"/>
</dbReference>
<evidence type="ECO:0000313" key="9">
    <source>
        <dbReference type="Proteomes" id="UP000177913"/>
    </source>
</evidence>
<evidence type="ECO:0000256" key="5">
    <source>
        <dbReference type="ARBA" id="ARBA00023136"/>
    </source>
</evidence>
<dbReference type="Pfam" id="PF00892">
    <property type="entry name" value="EamA"/>
    <property type="match status" value="2"/>
</dbReference>
<evidence type="ECO:0000256" key="4">
    <source>
        <dbReference type="ARBA" id="ARBA00022989"/>
    </source>
</evidence>
<keyword evidence="4 6" id="KW-1133">Transmembrane helix</keyword>
<evidence type="ECO:0000259" key="7">
    <source>
        <dbReference type="Pfam" id="PF00892"/>
    </source>
</evidence>
<feature type="transmembrane region" description="Helical" evidence="6">
    <location>
        <begin position="60"/>
        <end position="79"/>
    </location>
</feature>
<feature type="transmembrane region" description="Helical" evidence="6">
    <location>
        <begin position="91"/>
        <end position="109"/>
    </location>
</feature>
<keyword evidence="5 6" id="KW-0472">Membrane</keyword>
<feature type="transmembrane region" description="Helical" evidence="6">
    <location>
        <begin position="237"/>
        <end position="258"/>
    </location>
</feature>
<evidence type="ECO:0000313" key="8">
    <source>
        <dbReference type="EMBL" id="OGK25818.1"/>
    </source>
</evidence>
<dbReference type="PANTHER" id="PTHR32322:SF2">
    <property type="entry name" value="EAMA DOMAIN-CONTAINING PROTEIN"/>
    <property type="match status" value="1"/>
</dbReference>
<name>A0A1F7H3Z8_9BACT</name>
<feature type="transmembrane region" description="Helical" evidence="6">
    <location>
        <begin position="265"/>
        <end position="282"/>
    </location>
</feature>
<evidence type="ECO:0000256" key="2">
    <source>
        <dbReference type="ARBA" id="ARBA00007362"/>
    </source>
</evidence>
<keyword evidence="3 6" id="KW-0812">Transmembrane</keyword>
<feature type="transmembrane region" description="Helical" evidence="6">
    <location>
        <begin position="35"/>
        <end position="54"/>
    </location>
</feature>
<organism evidence="8 9">
    <name type="scientific">Candidatus Roizmanbacteria bacterium RIFCSPHIGHO2_02_FULL_38_11</name>
    <dbReference type="NCBI Taxonomy" id="1802039"/>
    <lineage>
        <taxon>Bacteria</taxon>
        <taxon>Candidatus Roizmaniibacteriota</taxon>
    </lineage>
</organism>
<dbReference type="InterPro" id="IPR050638">
    <property type="entry name" value="AA-Vitamin_Transporters"/>
</dbReference>
<proteinExistence type="inferred from homology"/>
<feature type="domain" description="EamA" evidence="7">
    <location>
        <begin position="5"/>
        <end position="133"/>
    </location>
</feature>
<evidence type="ECO:0000256" key="6">
    <source>
        <dbReference type="SAM" id="Phobius"/>
    </source>
</evidence>
<dbReference type="InterPro" id="IPR000620">
    <property type="entry name" value="EamA_dom"/>
</dbReference>
<comment type="caution">
    <text evidence="8">The sequence shown here is derived from an EMBL/GenBank/DDBJ whole genome shotgun (WGS) entry which is preliminary data.</text>
</comment>
<dbReference type="AlphaFoldDB" id="A0A1F7H3Z8"/>
<dbReference type="Gene3D" id="1.10.3730.20">
    <property type="match status" value="1"/>
</dbReference>
<protein>
    <recommendedName>
        <fullName evidence="7">EamA domain-containing protein</fullName>
    </recommendedName>
</protein>
<dbReference type="SUPFAM" id="SSF103481">
    <property type="entry name" value="Multidrug resistance efflux transporter EmrE"/>
    <property type="match status" value="2"/>
</dbReference>
<comment type="similarity">
    <text evidence="2">Belongs to the EamA transporter family.</text>
</comment>
<evidence type="ECO:0000256" key="3">
    <source>
        <dbReference type="ARBA" id="ARBA00022692"/>
    </source>
</evidence>
<comment type="subcellular location">
    <subcellularLocation>
        <location evidence="1">Membrane</location>
        <topology evidence="1">Multi-pass membrane protein</topology>
    </subcellularLocation>
</comment>